<dbReference type="RefSeq" id="XP_013317368.1">
    <property type="nucleotide sequence ID" value="XM_013461914.1"/>
</dbReference>
<sequence length="514" mass="56202">MDQETKTMQDDTVSVGNAEKIVDAATADDQDVERMGYVAELPRPFTLLSVLAIGYEICSAPTALIISFSVIVGSGGQAMFIWGQWIIYLMAACVAISLAELASAYPNAGGQYYWAAMLAPKSYRKLASFVVGYLSWASSMFMLASICISMGFLATGMYALRHPDATISPWNVFVVYQVVNILGFAMSCWQKLLPRISRVFLFTMVATAAIIFVSILARAPVKQSASFVFASYTNYSGWNDGIAFVTGLLGVNWGFSCLDAVTHMAEEIPEPRKNVPKALLGTVGLNAILAWPMAIALMFCVQDLETVFAGATGIPAIDLLTQIFEAETAGPLGIVAVLFISTFGAVFGIQAWQARLCWSIARDDGMPFSKYLKKIAPAPYEIPFWAHLFSCFIVALLGCLYLGSSVAFNSFVGGGILMQYTAYSICIVFLLMKGRDNIPRGPFWLGKFGAVCNVIVLFWTVFTMVFYCFPPYYPVTLTTMNYVSVVLVGFVVIFTGYYLAFGRRAFTGPPEVEL</sequence>
<feature type="transmembrane region" description="Helical" evidence="6">
    <location>
        <begin position="329"/>
        <end position="352"/>
    </location>
</feature>
<evidence type="ECO:0000256" key="6">
    <source>
        <dbReference type="SAM" id="Phobius"/>
    </source>
</evidence>
<comment type="subcellular location">
    <subcellularLocation>
        <location evidence="1">Membrane</location>
        <topology evidence="1">Multi-pass membrane protein</topology>
    </subcellularLocation>
</comment>
<reference evidence="7 8" key="1">
    <citation type="submission" date="2015-01" db="EMBL/GenBank/DDBJ databases">
        <title>The Genome Sequence of Exophiala xenobiotica CBS118157.</title>
        <authorList>
            <consortium name="The Broad Institute Genomics Platform"/>
            <person name="Cuomo C."/>
            <person name="de Hoog S."/>
            <person name="Gorbushina A."/>
            <person name="Stielow B."/>
            <person name="Teixiera M."/>
            <person name="Abouelleil A."/>
            <person name="Chapman S.B."/>
            <person name="Priest M."/>
            <person name="Young S.K."/>
            <person name="Wortman J."/>
            <person name="Nusbaum C."/>
            <person name="Birren B."/>
        </authorList>
    </citation>
    <scope>NUCLEOTIDE SEQUENCE [LARGE SCALE GENOMIC DNA]</scope>
    <source>
        <strain evidence="7 8">CBS 118157</strain>
    </source>
</reference>
<feature type="transmembrane region" description="Helical" evidence="6">
    <location>
        <begin position="241"/>
        <end position="258"/>
    </location>
</feature>
<evidence type="ECO:0000256" key="1">
    <source>
        <dbReference type="ARBA" id="ARBA00004141"/>
    </source>
</evidence>
<keyword evidence="5 6" id="KW-0472">Membrane</keyword>
<dbReference type="PIRSF" id="PIRSF006060">
    <property type="entry name" value="AA_transporter"/>
    <property type="match status" value="1"/>
</dbReference>
<evidence type="ECO:0008006" key="9">
    <source>
        <dbReference type="Google" id="ProtNLM"/>
    </source>
</evidence>
<keyword evidence="3 6" id="KW-0812">Transmembrane</keyword>
<feature type="transmembrane region" description="Helical" evidence="6">
    <location>
        <begin position="85"/>
        <end position="105"/>
    </location>
</feature>
<accession>A0A0D2F9T4</accession>
<evidence type="ECO:0000256" key="4">
    <source>
        <dbReference type="ARBA" id="ARBA00022989"/>
    </source>
</evidence>
<organism evidence="7 8">
    <name type="scientific">Exophiala xenobiotica</name>
    <dbReference type="NCBI Taxonomy" id="348802"/>
    <lineage>
        <taxon>Eukaryota</taxon>
        <taxon>Fungi</taxon>
        <taxon>Dikarya</taxon>
        <taxon>Ascomycota</taxon>
        <taxon>Pezizomycotina</taxon>
        <taxon>Eurotiomycetes</taxon>
        <taxon>Chaetothyriomycetidae</taxon>
        <taxon>Chaetothyriales</taxon>
        <taxon>Herpotrichiellaceae</taxon>
        <taxon>Exophiala</taxon>
    </lineage>
</organism>
<dbReference type="EMBL" id="KN847319">
    <property type="protein sequence ID" value="KIW56784.1"/>
    <property type="molecule type" value="Genomic_DNA"/>
</dbReference>
<dbReference type="GeneID" id="25327322"/>
<evidence type="ECO:0000313" key="8">
    <source>
        <dbReference type="Proteomes" id="UP000054342"/>
    </source>
</evidence>
<keyword evidence="8" id="KW-1185">Reference proteome</keyword>
<dbReference type="PANTHER" id="PTHR45649:SF7">
    <property type="entry name" value="CHOLINE TRANSPORT PROTEIN"/>
    <property type="match status" value="1"/>
</dbReference>
<feature type="transmembrane region" description="Helical" evidence="6">
    <location>
        <begin position="410"/>
        <end position="432"/>
    </location>
</feature>
<dbReference type="Gene3D" id="1.20.1740.10">
    <property type="entry name" value="Amino acid/polyamine transporter I"/>
    <property type="match status" value="1"/>
</dbReference>
<evidence type="ECO:0000256" key="3">
    <source>
        <dbReference type="ARBA" id="ARBA00022692"/>
    </source>
</evidence>
<gene>
    <name evidence="7" type="ORF">PV05_05414</name>
</gene>
<feature type="transmembrane region" description="Helical" evidence="6">
    <location>
        <begin position="199"/>
        <end position="221"/>
    </location>
</feature>
<dbReference type="PANTHER" id="PTHR45649">
    <property type="entry name" value="AMINO-ACID PERMEASE BAT1"/>
    <property type="match status" value="1"/>
</dbReference>
<dbReference type="InterPro" id="IPR002293">
    <property type="entry name" value="AA/rel_permease1"/>
</dbReference>
<feature type="transmembrane region" description="Helical" evidence="6">
    <location>
        <begin position="45"/>
        <end position="73"/>
    </location>
</feature>
<dbReference type="Pfam" id="PF13520">
    <property type="entry name" value="AA_permease_2"/>
    <property type="match status" value="1"/>
</dbReference>
<feature type="transmembrane region" description="Helical" evidence="6">
    <location>
        <begin position="444"/>
        <end position="467"/>
    </location>
</feature>
<feature type="transmembrane region" description="Helical" evidence="6">
    <location>
        <begin position="382"/>
        <end position="404"/>
    </location>
</feature>
<feature type="transmembrane region" description="Helical" evidence="6">
    <location>
        <begin position="278"/>
        <end position="299"/>
    </location>
</feature>
<dbReference type="STRING" id="348802.A0A0D2F9T4"/>
<dbReference type="GO" id="GO:0016020">
    <property type="term" value="C:membrane"/>
    <property type="evidence" value="ECO:0007669"/>
    <property type="project" value="UniProtKB-SubCell"/>
</dbReference>
<feature type="transmembrane region" description="Helical" evidence="6">
    <location>
        <begin position="479"/>
        <end position="500"/>
    </location>
</feature>
<keyword evidence="4 6" id="KW-1133">Transmembrane helix</keyword>
<keyword evidence="2" id="KW-0813">Transport</keyword>
<feature type="transmembrane region" description="Helical" evidence="6">
    <location>
        <begin position="167"/>
        <end position="187"/>
    </location>
</feature>
<feature type="transmembrane region" description="Helical" evidence="6">
    <location>
        <begin position="126"/>
        <end position="155"/>
    </location>
</feature>
<evidence type="ECO:0000256" key="5">
    <source>
        <dbReference type="ARBA" id="ARBA00023136"/>
    </source>
</evidence>
<proteinExistence type="predicted"/>
<dbReference type="Proteomes" id="UP000054342">
    <property type="component" value="Unassembled WGS sequence"/>
</dbReference>
<dbReference type="GO" id="GO:0022857">
    <property type="term" value="F:transmembrane transporter activity"/>
    <property type="evidence" value="ECO:0007669"/>
    <property type="project" value="InterPro"/>
</dbReference>
<evidence type="ECO:0000313" key="7">
    <source>
        <dbReference type="EMBL" id="KIW56784.1"/>
    </source>
</evidence>
<dbReference type="AlphaFoldDB" id="A0A0D2F9T4"/>
<dbReference type="HOGENOM" id="CLU_004495_2_4_1"/>
<name>A0A0D2F9T4_9EURO</name>
<protein>
    <recommendedName>
        <fullName evidence="9">Amino acid permease/ SLC12A domain-containing protein</fullName>
    </recommendedName>
</protein>
<evidence type="ECO:0000256" key="2">
    <source>
        <dbReference type="ARBA" id="ARBA00022448"/>
    </source>
</evidence>
<dbReference type="OrthoDB" id="2417308at2759"/>